<dbReference type="AlphaFoldDB" id="A0A3N9U0G8"/>
<dbReference type="PANTHER" id="PTHR33121:SF81">
    <property type="entry name" value="CYCLIC DI-GMP PHOSPHODIESTERASE PDEB-RELATED"/>
    <property type="match status" value="1"/>
</dbReference>
<keyword evidence="4" id="KW-0973">c-di-GMP</keyword>
<dbReference type="InterPro" id="IPR035919">
    <property type="entry name" value="EAL_sf"/>
</dbReference>
<evidence type="ECO:0000256" key="10">
    <source>
        <dbReference type="SAM" id="Phobius"/>
    </source>
</evidence>
<evidence type="ECO:0000256" key="1">
    <source>
        <dbReference type="ARBA" id="ARBA00004651"/>
    </source>
</evidence>
<reference evidence="12 13" key="1">
    <citation type="submission" date="2018-11" db="EMBL/GenBank/DDBJ databases">
        <title>Vibrio LJC006 sp. nov., isolated from seawater during the bloom of the enteromorpha.</title>
        <authorList>
            <person name="Liang J."/>
        </authorList>
    </citation>
    <scope>NUCLEOTIDE SEQUENCE [LARGE SCALE GENOMIC DNA]</scope>
    <source>
        <strain evidence="12 13">LJC006</strain>
    </source>
</reference>
<keyword evidence="3" id="KW-1003">Cell membrane</keyword>
<dbReference type="EC" id="3.1.4.52" evidence="2"/>
<comment type="caution">
    <text evidence="12">The sequence shown here is derived from an EMBL/GenBank/DDBJ whole genome shotgun (WGS) entry which is preliminary data.</text>
</comment>
<gene>
    <name evidence="12" type="ORF">EES38_13480</name>
</gene>
<dbReference type="SUPFAM" id="SSF141868">
    <property type="entry name" value="EAL domain-like"/>
    <property type="match status" value="1"/>
</dbReference>
<evidence type="ECO:0000259" key="11">
    <source>
        <dbReference type="PROSITE" id="PS50883"/>
    </source>
</evidence>
<dbReference type="Pfam" id="PF12792">
    <property type="entry name" value="CSS-motif"/>
    <property type="match status" value="1"/>
</dbReference>
<keyword evidence="13" id="KW-1185">Reference proteome</keyword>
<evidence type="ECO:0000256" key="2">
    <source>
        <dbReference type="ARBA" id="ARBA00012282"/>
    </source>
</evidence>
<comment type="catalytic activity">
    <reaction evidence="9">
        <text>3',3'-c-di-GMP + H2O = 5'-phosphoguanylyl(3'-&gt;5')guanosine + H(+)</text>
        <dbReference type="Rhea" id="RHEA:24902"/>
        <dbReference type="ChEBI" id="CHEBI:15377"/>
        <dbReference type="ChEBI" id="CHEBI:15378"/>
        <dbReference type="ChEBI" id="CHEBI:58754"/>
        <dbReference type="ChEBI" id="CHEBI:58805"/>
        <dbReference type="EC" id="3.1.4.52"/>
    </reaction>
</comment>
<dbReference type="PANTHER" id="PTHR33121">
    <property type="entry name" value="CYCLIC DI-GMP PHOSPHODIESTERASE PDEF"/>
    <property type="match status" value="1"/>
</dbReference>
<keyword evidence="8 10" id="KW-0472">Membrane</keyword>
<dbReference type="SMART" id="SM00052">
    <property type="entry name" value="EAL"/>
    <property type="match status" value="1"/>
</dbReference>
<dbReference type="Proteomes" id="UP000281112">
    <property type="component" value="Unassembled WGS sequence"/>
</dbReference>
<dbReference type="RefSeq" id="WP_124937725.1">
    <property type="nucleotide sequence ID" value="NZ_RJVQ01000005.1"/>
</dbReference>
<evidence type="ECO:0000313" key="13">
    <source>
        <dbReference type="Proteomes" id="UP000281112"/>
    </source>
</evidence>
<feature type="transmembrane region" description="Helical" evidence="10">
    <location>
        <begin position="227"/>
        <end position="246"/>
    </location>
</feature>
<comment type="subcellular location">
    <subcellularLocation>
        <location evidence="1">Cell membrane</location>
        <topology evidence="1">Multi-pass membrane protein</topology>
    </subcellularLocation>
</comment>
<accession>A0A3N9U0G8</accession>
<evidence type="ECO:0000256" key="6">
    <source>
        <dbReference type="ARBA" id="ARBA00022801"/>
    </source>
</evidence>
<evidence type="ECO:0000256" key="7">
    <source>
        <dbReference type="ARBA" id="ARBA00022989"/>
    </source>
</evidence>
<evidence type="ECO:0000256" key="8">
    <source>
        <dbReference type="ARBA" id="ARBA00023136"/>
    </source>
</evidence>
<dbReference type="InterPro" id="IPR001633">
    <property type="entry name" value="EAL_dom"/>
</dbReference>
<dbReference type="InterPro" id="IPR050706">
    <property type="entry name" value="Cyclic-di-GMP_PDE-like"/>
</dbReference>
<feature type="transmembrane region" description="Helical" evidence="10">
    <location>
        <begin position="7"/>
        <end position="29"/>
    </location>
</feature>
<proteinExistence type="predicted"/>
<evidence type="ECO:0000256" key="9">
    <source>
        <dbReference type="ARBA" id="ARBA00034290"/>
    </source>
</evidence>
<dbReference type="InterPro" id="IPR024744">
    <property type="entry name" value="CSS-motif_dom"/>
</dbReference>
<dbReference type="GO" id="GO:0005886">
    <property type="term" value="C:plasma membrane"/>
    <property type="evidence" value="ECO:0007669"/>
    <property type="project" value="UniProtKB-SubCell"/>
</dbReference>
<evidence type="ECO:0000256" key="3">
    <source>
        <dbReference type="ARBA" id="ARBA00022475"/>
    </source>
</evidence>
<sequence>MRIKNLTVFTCIFILVNLICLAGVLFSAYRTIEINANSSISQRFHSITALSEKFERAYFDDLVATNGDCEAFSSKAKMVTFYEPYIRALTYVQDKHLRCDSLYGERNIFIREAANSFRSVMFFAHSVVDPTSAVIAFNISKDDGKTVVSYGINLSTFQDIMLTLEHFYDVSMVIGDYEITTSGFTHLSQDLKQKFINNTIEMNGYQVHYDITYSKFLTFTLTNYRQFIFILFFLSFPITYWVYGGIKRLDLNAHKIAKGIKRSEFEPYYQPIFNAKGSIIGCEVLARWNSKSGLIPPDIFIPQAEKSGQIQAIFSQLVTKTIQMLYTSGSLPTKEFHVGINISAPQISQSQFIEDCVKLAQTLKRYDAILVLELTERIHLPEDELLQQTLKILRDEGIKLALDDFGTGYSSLLYFAKIKFDILKIDKTFVDLISQENDQKLLLNNVIDLGRQLKIRITAEGIETLYQYEYLKQYNIDYYQGYYFDKPMRAKDFMARYLLN</sequence>
<dbReference type="Pfam" id="PF00563">
    <property type="entry name" value="EAL"/>
    <property type="match status" value="1"/>
</dbReference>
<dbReference type="EMBL" id="RJVQ01000005">
    <property type="protein sequence ID" value="RQW62732.1"/>
    <property type="molecule type" value="Genomic_DNA"/>
</dbReference>
<evidence type="ECO:0000256" key="5">
    <source>
        <dbReference type="ARBA" id="ARBA00022692"/>
    </source>
</evidence>
<protein>
    <recommendedName>
        <fullName evidence="2">cyclic-guanylate-specific phosphodiesterase</fullName>
        <ecNumber evidence="2">3.1.4.52</ecNumber>
    </recommendedName>
</protein>
<keyword evidence="6" id="KW-0378">Hydrolase</keyword>
<keyword evidence="5 10" id="KW-0812">Transmembrane</keyword>
<organism evidence="12 13">
    <name type="scientific">Vibrio viridaestus</name>
    <dbReference type="NCBI Taxonomy" id="2487322"/>
    <lineage>
        <taxon>Bacteria</taxon>
        <taxon>Pseudomonadati</taxon>
        <taxon>Pseudomonadota</taxon>
        <taxon>Gammaproteobacteria</taxon>
        <taxon>Vibrionales</taxon>
        <taxon>Vibrionaceae</taxon>
        <taxon>Vibrio</taxon>
    </lineage>
</organism>
<evidence type="ECO:0000256" key="4">
    <source>
        <dbReference type="ARBA" id="ARBA00022636"/>
    </source>
</evidence>
<evidence type="ECO:0000313" key="12">
    <source>
        <dbReference type="EMBL" id="RQW62732.1"/>
    </source>
</evidence>
<feature type="domain" description="EAL" evidence="11">
    <location>
        <begin position="249"/>
        <end position="500"/>
    </location>
</feature>
<dbReference type="Gene3D" id="3.20.20.450">
    <property type="entry name" value="EAL domain"/>
    <property type="match status" value="1"/>
</dbReference>
<keyword evidence="7 10" id="KW-1133">Transmembrane helix</keyword>
<dbReference type="CDD" id="cd01948">
    <property type="entry name" value="EAL"/>
    <property type="match status" value="1"/>
</dbReference>
<dbReference type="GO" id="GO:0071111">
    <property type="term" value="F:cyclic-guanylate-specific phosphodiesterase activity"/>
    <property type="evidence" value="ECO:0007669"/>
    <property type="project" value="UniProtKB-EC"/>
</dbReference>
<name>A0A3N9U0G8_9VIBR</name>
<dbReference type="PROSITE" id="PS50883">
    <property type="entry name" value="EAL"/>
    <property type="match status" value="1"/>
</dbReference>
<dbReference type="OrthoDB" id="675397at2"/>